<evidence type="ECO:0000256" key="1">
    <source>
        <dbReference type="ARBA" id="ARBA00022723"/>
    </source>
</evidence>
<keyword evidence="2 3" id="KW-0378">Hydrolase</keyword>
<accession>A0ABP0T254</accession>
<gene>
    <name evidence="5" type="ORF">CCMP2556_LOCUS55780</name>
</gene>
<protein>
    <recommendedName>
        <fullName evidence="3">Phosphodiesterase</fullName>
        <ecNumber evidence="3">3.1.4.-</ecNumber>
    </recommendedName>
</protein>
<dbReference type="PANTHER" id="PTHR11347">
    <property type="entry name" value="CYCLIC NUCLEOTIDE PHOSPHODIESTERASE"/>
    <property type="match status" value="1"/>
</dbReference>
<dbReference type="InterPro" id="IPR003607">
    <property type="entry name" value="HD/PDEase_dom"/>
</dbReference>
<feature type="domain" description="PDEase" evidence="4">
    <location>
        <begin position="47"/>
        <end position="400"/>
    </location>
</feature>
<dbReference type="InterPro" id="IPR002073">
    <property type="entry name" value="PDEase_catalytic_dom"/>
</dbReference>
<evidence type="ECO:0000259" key="4">
    <source>
        <dbReference type="PROSITE" id="PS51845"/>
    </source>
</evidence>
<dbReference type="PRINTS" id="PR00387">
    <property type="entry name" value="PDIESTERASE1"/>
</dbReference>
<dbReference type="InterPro" id="IPR023088">
    <property type="entry name" value="PDEase"/>
</dbReference>
<dbReference type="CDD" id="cd00077">
    <property type="entry name" value="HDc"/>
    <property type="match status" value="1"/>
</dbReference>
<evidence type="ECO:0000313" key="6">
    <source>
        <dbReference type="Proteomes" id="UP001642484"/>
    </source>
</evidence>
<keyword evidence="6" id="KW-1185">Reference proteome</keyword>
<dbReference type="EMBL" id="CAXAMN010029127">
    <property type="protein sequence ID" value="CAK9118783.1"/>
    <property type="molecule type" value="Genomic_DNA"/>
</dbReference>
<comment type="cofactor">
    <cofactor evidence="3">
        <name>a divalent metal cation</name>
        <dbReference type="ChEBI" id="CHEBI:60240"/>
    </cofactor>
    <text evidence="3">Binds 2 divalent metal cations per subunit. Site 1 may preferentially bind zinc ions, while site 2 has a preference for magnesium and/or manganese ions.</text>
</comment>
<dbReference type="InterPro" id="IPR036971">
    <property type="entry name" value="PDEase_catalytic_dom_sf"/>
</dbReference>
<comment type="caution">
    <text evidence="5">The sequence shown here is derived from an EMBL/GenBank/DDBJ whole genome shotgun (WGS) entry which is preliminary data.</text>
</comment>
<dbReference type="Pfam" id="PF00233">
    <property type="entry name" value="PDEase_I"/>
    <property type="match status" value="1"/>
</dbReference>
<keyword evidence="1 3" id="KW-0479">Metal-binding</keyword>
<dbReference type="SUPFAM" id="SSF109604">
    <property type="entry name" value="HD-domain/PDEase-like"/>
    <property type="match status" value="1"/>
</dbReference>
<name>A0ABP0T254_9DINO</name>
<sequence>MPASPAAASNGKSARSARSARSSASLVVDEQLNFLAQLHRGCFNDTSAEQSEDLLHEVVDKREAANLGRWKFDAYELERQHGYALLHAGFRIGTELLDEAGVTNFNLPLRGFLQEVQKQYHNVPYHNHVHAADVLSSCAYFLREDRRVSRIPLGSIPRLSAFVAAVIHDVGHFGRTNRFHIASHDPVVVLYNDQSPLENMHCTIGFSILRQPHSALFKKPFPMSEDECSGLEDSDFTLLRRIVIESVLATDMSKHFETLSRFKAAINYSESSNHDTKQDAPICSESVADRSARLVSIYLKAADIGHAGKPLEITRRMTIRIHMEFFAQGEEERELGLPISPLCDRNEVDIAGSQVGFLHHLVLPLYKAVHFFITSDELLGDCLNRLEANLSHWQSPNPCVTTGDIPHKHTSCDSAVASRAVFPQEQIVKLINGFDHQ</sequence>
<dbReference type="Proteomes" id="UP001642484">
    <property type="component" value="Unassembled WGS sequence"/>
</dbReference>
<dbReference type="PROSITE" id="PS00126">
    <property type="entry name" value="PDEASE_I_1"/>
    <property type="match status" value="1"/>
</dbReference>
<evidence type="ECO:0000256" key="3">
    <source>
        <dbReference type="RuleBase" id="RU363067"/>
    </source>
</evidence>
<dbReference type="InterPro" id="IPR023174">
    <property type="entry name" value="PDEase_CS"/>
</dbReference>
<evidence type="ECO:0000256" key="2">
    <source>
        <dbReference type="ARBA" id="ARBA00022801"/>
    </source>
</evidence>
<dbReference type="Gene3D" id="1.10.1300.10">
    <property type="entry name" value="3'5'-cyclic nucleotide phosphodiesterase, catalytic domain"/>
    <property type="match status" value="1"/>
</dbReference>
<organism evidence="5 6">
    <name type="scientific">Durusdinium trenchii</name>
    <dbReference type="NCBI Taxonomy" id="1381693"/>
    <lineage>
        <taxon>Eukaryota</taxon>
        <taxon>Sar</taxon>
        <taxon>Alveolata</taxon>
        <taxon>Dinophyceae</taxon>
        <taxon>Suessiales</taxon>
        <taxon>Symbiodiniaceae</taxon>
        <taxon>Durusdinium</taxon>
    </lineage>
</organism>
<evidence type="ECO:0000313" key="5">
    <source>
        <dbReference type="EMBL" id="CAK9118783.1"/>
    </source>
</evidence>
<dbReference type="PROSITE" id="PS51845">
    <property type="entry name" value="PDEASE_I_2"/>
    <property type="match status" value="1"/>
</dbReference>
<comment type="similarity">
    <text evidence="3">Belongs to the cyclic nucleotide phosphodiesterase family.</text>
</comment>
<proteinExistence type="inferred from homology"/>
<dbReference type="EC" id="3.1.4.-" evidence="3"/>
<reference evidence="5 6" key="1">
    <citation type="submission" date="2024-02" db="EMBL/GenBank/DDBJ databases">
        <authorList>
            <person name="Chen Y."/>
            <person name="Shah S."/>
            <person name="Dougan E. K."/>
            <person name="Thang M."/>
            <person name="Chan C."/>
        </authorList>
    </citation>
    <scope>NUCLEOTIDE SEQUENCE [LARGE SCALE GENOMIC DNA]</scope>
</reference>